<dbReference type="Pfam" id="PF01965">
    <property type="entry name" value="DJ-1_PfpI"/>
    <property type="match status" value="1"/>
</dbReference>
<dbReference type="InterPro" id="IPR029062">
    <property type="entry name" value="Class_I_gatase-like"/>
</dbReference>
<dbReference type="SUPFAM" id="SSF52317">
    <property type="entry name" value="Class I glutamine amidotransferase-like"/>
    <property type="match status" value="1"/>
</dbReference>
<gene>
    <name evidence="5" type="ORF">GCM10011613_25950</name>
</gene>
<proteinExistence type="inferred from homology"/>
<evidence type="ECO:0000256" key="2">
    <source>
        <dbReference type="ARBA" id="ARBA00023239"/>
    </source>
</evidence>
<evidence type="ECO:0000313" key="5">
    <source>
        <dbReference type="EMBL" id="GGY79798.1"/>
    </source>
</evidence>
<feature type="domain" description="DJ-1/PfpI" evidence="4">
    <location>
        <begin position="40"/>
        <end position="185"/>
    </location>
</feature>
<sequence length="257" mass="28091">MSLKDINKVNSQVVKKIALVIANPDTSTTTQFPVGFWWSELTHPYMEFIDAGYAVDIFSPQGGECIADTMSDPNDASGYSRADLISQGFINTSELAALVKNTKSVEEISVADYDAIFVAGGQSPMFSFASATSLHKKFMEFYNAQKLCVALCHGTALLKYLTLADGTALVKGKTVTAFANLEEDFADNAVWSYGILPQGQHLMPWRIEDSLRELGANYVQAGMWRSFAIRDGNLITGQQNFSGRETAQLLIQSLGLS</sequence>
<comment type="similarity">
    <text evidence="3">Belongs to the peptidase C56 family. HSP31-like subfamily.</text>
</comment>
<keyword evidence="2" id="KW-0456">Lyase</keyword>
<evidence type="ECO:0000259" key="4">
    <source>
        <dbReference type="Pfam" id="PF01965"/>
    </source>
</evidence>
<dbReference type="InterPro" id="IPR050325">
    <property type="entry name" value="Prot/Nucl_acid_deglycase"/>
</dbReference>
<reference evidence="6" key="1">
    <citation type="journal article" date="2019" name="Int. J. Syst. Evol. Microbiol.">
        <title>The Global Catalogue of Microorganisms (GCM) 10K type strain sequencing project: providing services to taxonomists for standard genome sequencing and annotation.</title>
        <authorList>
            <consortium name="The Broad Institute Genomics Platform"/>
            <consortium name="The Broad Institute Genome Sequencing Center for Infectious Disease"/>
            <person name="Wu L."/>
            <person name="Ma J."/>
        </authorList>
    </citation>
    <scope>NUCLEOTIDE SEQUENCE [LARGE SCALE GENOMIC DNA]</scope>
    <source>
        <strain evidence="6">KCTC 32239</strain>
    </source>
</reference>
<accession>A0ABQ3B5Z0</accession>
<comment type="caution">
    <text evidence="5">The sequence shown here is derived from an EMBL/GenBank/DDBJ whole genome shotgun (WGS) entry which is preliminary data.</text>
</comment>
<dbReference type="PANTHER" id="PTHR48094">
    <property type="entry name" value="PROTEIN/NUCLEIC ACID DEGLYCASE DJ-1-RELATED"/>
    <property type="match status" value="1"/>
</dbReference>
<dbReference type="Gene3D" id="3.40.50.880">
    <property type="match status" value="1"/>
</dbReference>
<dbReference type="EMBL" id="BMYZ01000002">
    <property type="protein sequence ID" value="GGY79798.1"/>
    <property type="molecule type" value="Genomic_DNA"/>
</dbReference>
<name>A0ABQ3B5Z0_9GAMM</name>
<keyword evidence="6" id="KW-1185">Reference proteome</keyword>
<dbReference type="InterPro" id="IPR002818">
    <property type="entry name" value="DJ-1/PfpI"/>
</dbReference>
<dbReference type="Proteomes" id="UP000619761">
    <property type="component" value="Unassembled WGS sequence"/>
</dbReference>
<evidence type="ECO:0000313" key="6">
    <source>
        <dbReference type="Proteomes" id="UP000619761"/>
    </source>
</evidence>
<keyword evidence="1" id="KW-0346">Stress response</keyword>
<dbReference type="PANTHER" id="PTHR48094:SF11">
    <property type="entry name" value="GLUTATHIONE-INDEPENDENT GLYOXALASE HSP31-RELATED"/>
    <property type="match status" value="1"/>
</dbReference>
<dbReference type="RefSeq" id="WP_189419249.1">
    <property type="nucleotide sequence ID" value="NZ_BMYZ01000002.1"/>
</dbReference>
<organism evidence="5 6">
    <name type="scientific">Cellvibrio zantedeschiae</name>
    <dbReference type="NCBI Taxonomy" id="1237077"/>
    <lineage>
        <taxon>Bacteria</taxon>
        <taxon>Pseudomonadati</taxon>
        <taxon>Pseudomonadota</taxon>
        <taxon>Gammaproteobacteria</taxon>
        <taxon>Cellvibrionales</taxon>
        <taxon>Cellvibrionaceae</taxon>
        <taxon>Cellvibrio</taxon>
    </lineage>
</organism>
<dbReference type="CDD" id="cd03141">
    <property type="entry name" value="GATase1_Hsp31_like"/>
    <property type="match status" value="1"/>
</dbReference>
<protein>
    <submittedName>
        <fullName evidence="5">Dimethylallyltransferase</fullName>
    </submittedName>
</protein>
<evidence type="ECO:0000256" key="3">
    <source>
        <dbReference type="ARBA" id="ARBA00038493"/>
    </source>
</evidence>
<evidence type="ECO:0000256" key="1">
    <source>
        <dbReference type="ARBA" id="ARBA00023016"/>
    </source>
</evidence>